<evidence type="ECO:0000313" key="2">
    <source>
        <dbReference type="Proteomes" id="UP000037269"/>
    </source>
</evidence>
<sequence length="289" mass="33066">MSPAKGVFKTAVAPFKRGFQQIYMSTDLIIDGESYRLVGIYPVSVLLRMETNFGQFVVVDQAGRLVSDRNLTRRCLRMYQLIVTLDNNAGYLKKNLTAAPHSFVPIIQYVERLGNQVRERLGPEAGEAAQIHLDGYKEYLQKGVELGDRIISAGKDIMRRLETIKEGKPLLEQEMSLLDKTMLDFMDDSRKRVLILLESHTARVETKRLFAKALANQWFGTDEKKLVRSVVALLEHSFQMEQMSIHECRAQTLAQAIWTVKNEVHDFIGKHTDELLQQKWLLVAEGKSR</sequence>
<protein>
    <submittedName>
        <fullName evidence="1">Uncharacterized protein</fullName>
    </submittedName>
</protein>
<evidence type="ECO:0000313" key="1">
    <source>
        <dbReference type="EMBL" id="KON96988.1"/>
    </source>
</evidence>
<keyword evidence="2" id="KW-1185">Reference proteome</keyword>
<accession>A0A0D1Y1J0</accession>
<comment type="caution">
    <text evidence="1">The sequence shown here is derived from an EMBL/GenBank/DDBJ whole genome shotgun (WGS) entry which is preliminary data.</text>
</comment>
<dbReference type="PATRIC" id="fig|47500.8.peg.3843"/>
<dbReference type="Proteomes" id="UP000037269">
    <property type="component" value="Unassembled WGS sequence"/>
</dbReference>
<name>A0A0D1Y1J0_ANEMI</name>
<dbReference type="EMBL" id="LGUG01000004">
    <property type="protein sequence ID" value="KON96988.1"/>
    <property type="molecule type" value="Genomic_DNA"/>
</dbReference>
<proteinExistence type="predicted"/>
<organism evidence="1 2">
    <name type="scientific">Aneurinibacillus migulanus</name>
    <name type="common">Bacillus migulanus</name>
    <dbReference type="NCBI Taxonomy" id="47500"/>
    <lineage>
        <taxon>Bacteria</taxon>
        <taxon>Bacillati</taxon>
        <taxon>Bacillota</taxon>
        <taxon>Bacilli</taxon>
        <taxon>Bacillales</taxon>
        <taxon>Paenibacillaceae</taxon>
        <taxon>Aneurinibacillus group</taxon>
        <taxon>Aneurinibacillus</taxon>
    </lineage>
</organism>
<gene>
    <name evidence="1" type="ORF">AF333_17405</name>
</gene>
<dbReference type="AlphaFoldDB" id="A0A0D1Y1J0"/>
<reference evidence="1 2" key="1">
    <citation type="submission" date="2015-07" db="EMBL/GenBank/DDBJ databases">
        <title>Fjat-14205 dsm 2895.</title>
        <authorList>
            <person name="Liu B."/>
            <person name="Wang J."/>
            <person name="Zhu Y."/>
            <person name="Liu G."/>
            <person name="Chen Q."/>
            <person name="Chen Z."/>
            <person name="Lan J."/>
            <person name="Che J."/>
            <person name="Ge C."/>
            <person name="Shi H."/>
            <person name="Pan Z."/>
            <person name="Liu X."/>
        </authorList>
    </citation>
    <scope>NUCLEOTIDE SEQUENCE [LARGE SCALE GENOMIC DNA]</scope>
    <source>
        <strain evidence="1 2">DSM 2895</strain>
    </source>
</reference>